<name>A0A343TII2_9EURY</name>
<evidence type="ECO:0000256" key="1">
    <source>
        <dbReference type="ARBA" id="ARBA00004651"/>
    </source>
</evidence>
<dbReference type="InterPro" id="IPR004869">
    <property type="entry name" value="MMPL_dom"/>
</dbReference>
<sequence length="804" mass="86863">MRGRPAGRIADEIVGRPGRIALAFLVVTVLLAPGVALMETEPGTEPFTEAVPEADALEQVTLRFEPTFGPDEPTTQIIQYEERNALSREALSTQLRVVEQLRDREELRVIETTSPAGIVAAELDPTADTTKQKREAIEGATQSDLEGAIRAASDDPVFTSIVSEDFSPEAGEASAAIVVTTHAIPAGDEVLIDLQHDVTETVEGVDRRLLVFGSGIVEAEFRAIIFDSLAIVIPVAAVVILGLLLAAYRDPFDLALGLTAIVMTVVWTFGVAGYVGLPFNQMLIAVPILLLAIGIDFGIHMIDRYREKRIEGRSIAESMRTTAANLLVAYGLIAGTTVIGFGANVTSELQPIREFGVVTAIGMIFTLLIFGIYLPAAKVWLDRRREALALPEFDSSPIAGGESTLGRWLEAAAIPARTAPVAFLLAALLLTGAAAGYGAGVDTTFDVDDFLPAEEQPEYVHYFPGPMQPSEYTITRSINVIEDEFVAGEEDTITIHLRTDMTDDDALRRLVRVEENPPDSFVEVDGSAQSQSILVPIALAAEENPRIAVLVSRNDRTGDGIPDRNLDAVYDEVFDSEYGDLAREYLTEDRDETRIIISVRSEATTEEVTEDARAFVNRYRGEAVATGQIIINQSVAEEIFDTAVESFFGAIIVDGIFLILLYWILTRRASLGLLALLPIAVTVALLTATMRVLGIPFNALSTTILAISIGLGVDYTVHFTHRYHIESQSTDDPIEAIETTLRGTGGALTGTMLTTTLGLGSLVLAITPILGQFGLLTGLSIIYSYLTAHLLLPSLVVVLERIRG</sequence>
<dbReference type="RefSeq" id="WP_119816610.1">
    <property type="nucleotide sequence ID" value="NZ_CP025066.1"/>
</dbReference>
<reference evidence="10" key="1">
    <citation type="submission" date="2017-11" db="EMBL/GenBank/DDBJ databases">
        <title>Phenotypic and genomic properties of facultatively anaerobic sulfur-reducing natronoarchaea from hypersaline soda lakes.</title>
        <authorList>
            <person name="Sorokin D.Y."/>
            <person name="Kublanov I.V."/>
            <person name="Roman P."/>
            <person name="Sinninghe Damste J.S."/>
            <person name="Golyshin P.N."/>
            <person name="Rojo D."/>
            <person name="Ciordia S."/>
            <person name="Mena M.D.C."/>
            <person name="Ferrer M."/>
            <person name="Messina E."/>
            <person name="Smedile F."/>
            <person name="La Spada G."/>
            <person name="La Cono V."/>
            <person name="Yakimov M.M."/>
        </authorList>
    </citation>
    <scope>NUCLEOTIDE SEQUENCE [LARGE SCALE GENOMIC DNA]</scope>
    <source>
        <strain evidence="10">AArc-Sl</strain>
    </source>
</reference>
<dbReference type="PANTHER" id="PTHR33406">
    <property type="entry name" value="MEMBRANE PROTEIN MJ1562-RELATED"/>
    <property type="match status" value="1"/>
</dbReference>
<keyword evidence="5 7" id="KW-1133">Transmembrane helix</keyword>
<feature type="transmembrane region" description="Helical" evidence="7">
    <location>
        <begin position="699"/>
        <end position="717"/>
    </location>
</feature>
<comment type="similarity">
    <text evidence="2">Belongs to the resistance-nodulation-cell division (RND) (TC 2.A.6) family. MmpL subfamily.</text>
</comment>
<dbReference type="OrthoDB" id="42357at2157"/>
<gene>
    <name evidence="9" type="ORF">AArcSl_1272</name>
</gene>
<dbReference type="PANTHER" id="PTHR33406:SF6">
    <property type="entry name" value="MEMBRANE PROTEIN YDGH-RELATED"/>
    <property type="match status" value="1"/>
</dbReference>
<comment type="subcellular location">
    <subcellularLocation>
        <location evidence="1">Cell membrane</location>
        <topology evidence="1">Multi-pass membrane protein</topology>
    </subcellularLocation>
</comment>
<feature type="transmembrane region" description="Helical" evidence="7">
    <location>
        <begin position="752"/>
        <end position="775"/>
    </location>
</feature>
<dbReference type="KEGG" id="hdf:AArcSl_1272"/>
<feature type="transmembrane region" description="Helical" evidence="7">
    <location>
        <begin position="20"/>
        <end position="38"/>
    </location>
</feature>
<keyword evidence="6 7" id="KW-0472">Membrane</keyword>
<evidence type="ECO:0000313" key="9">
    <source>
        <dbReference type="EMBL" id="AUX08904.1"/>
    </source>
</evidence>
<evidence type="ECO:0000256" key="7">
    <source>
        <dbReference type="SAM" id="Phobius"/>
    </source>
</evidence>
<dbReference type="Gene3D" id="1.20.1640.10">
    <property type="entry name" value="Multidrug efflux transporter AcrB transmembrane domain"/>
    <property type="match status" value="2"/>
</dbReference>
<evidence type="ECO:0000256" key="4">
    <source>
        <dbReference type="ARBA" id="ARBA00022692"/>
    </source>
</evidence>
<dbReference type="InterPro" id="IPR000731">
    <property type="entry name" value="SSD"/>
</dbReference>
<keyword evidence="4 7" id="KW-0812">Transmembrane</keyword>
<evidence type="ECO:0000313" key="10">
    <source>
        <dbReference type="Proteomes" id="UP000263012"/>
    </source>
</evidence>
<dbReference type="PROSITE" id="PS50156">
    <property type="entry name" value="SSD"/>
    <property type="match status" value="2"/>
</dbReference>
<dbReference type="SUPFAM" id="SSF82866">
    <property type="entry name" value="Multidrug efflux transporter AcrB transmembrane domain"/>
    <property type="match status" value="2"/>
</dbReference>
<organism evidence="9 10">
    <name type="scientific">Halalkaliarchaeum desulfuricum</name>
    <dbReference type="NCBI Taxonomy" id="2055893"/>
    <lineage>
        <taxon>Archaea</taxon>
        <taxon>Methanobacteriati</taxon>
        <taxon>Methanobacteriota</taxon>
        <taxon>Stenosarchaea group</taxon>
        <taxon>Halobacteria</taxon>
        <taxon>Halobacteriales</taxon>
        <taxon>Haloferacaceae</taxon>
        <taxon>Halalkaliarchaeum</taxon>
    </lineage>
</organism>
<accession>A0A343TII2</accession>
<dbReference type="GO" id="GO:0005886">
    <property type="term" value="C:plasma membrane"/>
    <property type="evidence" value="ECO:0007669"/>
    <property type="project" value="UniProtKB-SubCell"/>
</dbReference>
<feature type="domain" description="SSD" evidence="8">
    <location>
        <begin position="257"/>
        <end position="380"/>
    </location>
</feature>
<proteinExistence type="inferred from homology"/>
<protein>
    <submittedName>
        <fullName evidence="9">Putative RND superfamily exporter</fullName>
    </submittedName>
</protein>
<feature type="transmembrane region" description="Helical" evidence="7">
    <location>
        <begin position="224"/>
        <end position="247"/>
    </location>
</feature>
<evidence type="ECO:0000256" key="2">
    <source>
        <dbReference type="ARBA" id="ARBA00010157"/>
    </source>
</evidence>
<feature type="transmembrane region" description="Helical" evidence="7">
    <location>
        <begin position="672"/>
        <end position="693"/>
    </location>
</feature>
<feature type="transmembrane region" description="Helical" evidence="7">
    <location>
        <begin position="647"/>
        <end position="665"/>
    </location>
</feature>
<keyword evidence="10" id="KW-1185">Reference proteome</keyword>
<evidence type="ECO:0000259" key="8">
    <source>
        <dbReference type="PROSITE" id="PS50156"/>
    </source>
</evidence>
<dbReference type="EMBL" id="CP025066">
    <property type="protein sequence ID" value="AUX08904.1"/>
    <property type="molecule type" value="Genomic_DNA"/>
</dbReference>
<feature type="transmembrane region" description="Helical" evidence="7">
    <location>
        <begin position="355"/>
        <end position="376"/>
    </location>
</feature>
<evidence type="ECO:0000256" key="5">
    <source>
        <dbReference type="ARBA" id="ARBA00022989"/>
    </source>
</evidence>
<feature type="transmembrane region" description="Helical" evidence="7">
    <location>
        <begin position="282"/>
        <end position="302"/>
    </location>
</feature>
<dbReference type="Proteomes" id="UP000263012">
    <property type="component" value="Chromosome"/>
</dbReference>
<feature type="transmembrane region" description="Helical" evidence="7">
    <location>
        <begin position="254"/>
        <end position="276"/>
    </location>
</feature>
<feature type="transmembrane region" description="Helical" evidence="7">
    <location>
        <begin position="421"/>
        <end position="440"/>
    </location>
</feature>
<dbReference type="GeneID" id="37877619"/>
<feature type="transmembrane region" description="Helical" evidence="7">
    <location>
        <begin position="323"/>
        <end position="343"/>
    </location>
</feature>
<evidence type="ECO:0000256" key="6">
    <source>
        <dbReference type="ARBA" id="ARBA00023136"/>
    </source>
</evidence>
<dbReference type="Pfam" id="PF03176">
    <property type="entry name" value="MMPL"/>
    <property type="match status" value="2"/>
</dbReference>
<dbReference type="InterPro" id="IPR050545">
    <property type="entry name" value="Mycobact_MmpL"/>
</dbReference>
<feature type="domain" description="SSD" evidence="8">
    <location>
        <begin position="668"/>
        <end position="798"/>
    </location>
</feature>
<feature type="transmembrane region" description="Helical" evidence="7">
    <location>
        <begin position="781"/>
        <end position="799"/>
    </location>
</feature>
<dbReference type="AlphaFoldDB" id="A0A343TII2"/>
<evidence type="ECO:0000256" key="3">
    <source>
        <dbReference type="ARBA" id="ARBA00022475"/>
    </source>
</evidence>
<keyword evidence="3" id="KW-1003">Cell membrane</keyword>